<evidence type="ECO:0000259" key="6">
    <source>
        <dbReference type="PROSITE" id="PS51767"/>
    </source>
</evidence>
<evidence type="ECO:0000256" key="1">
    <source>
        <dbReference type="ARBA" id="ARBA00007447"/>
    </source>
</evidence>
<evidence type="ECO:0000256" key="2">
    <source>
        <dbReference type="ARBA" id="ARBA00022670"/>
    </source>
</evidence>
<dbReference type="InterPro" id="IPR032861">
    <property type="entry name" value="TAXi_N"/>
</dbReference>
<gene>
    <name evidence="7" type="ORF">KP509_13G057900</name>
</gene>
<dbReference type="AlphaFoldDB" id="A0A8T2TFX2"/>
<dbReference type="Pfam" id="PF14543">
    <property type="entry name" value="TAXi_N"/>
    <property type="match status" value="1"/>
</dbReference>
<dbReference type="OrthoDB" id="2747330at2759"/>
<dbReference type="InterPro" id="IPR032799">
    <property type="entry name" value="TAXi_C"/>
</dbReference>
<dbReference type="PANTHER" id="PTHR47967:SF60">
    <property type="entry name" value="PROTEIN ASPARTIC PROTEASE IN GUARD CELL 1-LIKE"/>
    <property type="match status" value="1"/>
</dbReference>
<dbReference type="Proteomes" id="UP000825935">
    <property type="component" value="Chromosome 13"/>
</dbReference>
<evidence type="ECO:0000256" key="5">
    <source>
        <dbReference type="ARBA" id="ARBA00023180"/>
    </source>
</evidence>
<dbReference type="EMBL" id="CM035418">
    <property type="protein sequence ID" value="KAH7421450.1"/>
    <property type="molecule type" value="Genomic_DNA"/>
</dbReference>
<evidence type="ECO:0000256" key="3">
    <source>
        <dbReference type="ARBA" id="ARBA00022750"/>
    </source>
</evidence>
<dbReference type="GO" id="GO:0004190">
    <property type="term" value="F:aspartic-type endopeptidase activity"/>
    <property type="evidence" value="ECO:0007669"/>
    <property type="project" value="UniProtKB-KW"/>
</dbReference>
<keyword evidence="2" id="KW-0645">Protease</keyword>
<dbReference type="PANTHER" id="PTHR47967">
    <property type="entry name" value="OS07G0603500 PROTEIN-RELATED"/>
    <property type="match status" value="1"/>
</dbReference>
<keyword evidence="4" id="KW-0378">Hydrolase</keyword>
<dbReference type="InterPro" id="IPR021109">
    <property type="entry name" value="Peptidase_aspartic_dom_sf"/>
</dbReference>
<keyword evidence="5" id="KW-0325">Glycoprotein</keyword>
<dbReference type="GO" id="GO:0006508">
    <property type="term" value="P:proteolysis"/>
    <property type="evidence" value="ECO:0007669"/>
    <property type="project" value="UniProtKB-KW"/>
</dbReference>
<keyword evidence="3" id="KW-0064">Aspartyl protease</keyword>
<feature type="domain" description="Peptidase A1" evidence="6">
    <location>
        <begin position="97"/>
        <end position="452"/>
    </location>
</feature>
<accession>A0A8T2TFX2</accession>
<sequence>MKIFMAPSLLSFAYGLVCLWLLPCFMTEPTHLSFPLTYRDAKTSKLQASKSAGLPENLHMKEFIEAGIAMRERMDESRGPASVMGQFSYLKENVGDFYLTISVGNPPQHVILTLDTGSELTWIQCKPCKVCSTSGGPSFSFNNSASYMPIPCVSPLCTQSLGFSSGCSNSSGMCVFQLQYGDGSVDAGYISVDAFHLNGRTSKPIVFGCATIDIDTVPVPTSGIMGLNAGPFSFPSQIFSAGSDVSKKFAYCLPDRYRNLNKGGTILFGEYNITGANFSYTPLVPPYGPVGDLYYFVDMQGISVGDHYMEVKAHMKSESMEVGGTIFDSGTAVTHLMKNLHEKLVSEIRRQTMNLSPFAMNGSASDVCYRVPMNTTELPKLPLVTMHFQSGVDLELGPESLLYPTGYDAQGIVLCLAFISSQSGIPFNIIGNYQQQNYWVEYNLQSSRLGLVKASC</sequence>
<evidence type="ECO:0000313" key="8">
    <source>
        <dbReference type="Proteomes" id="UP000825935"/>
    </source>
</evidence>
<name>A0A8T2TFX2_CERRI</name>
<protein>
    <recommendedName>
        <fullName evidence="6">Peptidase A1 domain-containing protein</fullName>
    </recommendedName>
</protein>
<dbReference type="InterPro" id="IPR034161">
    <property type="entry name" value="Pepsin-like_plant"/>
</dbReference>
<comment type="caution">
    <text evidence="7">The sequence shown here is derived from an EMBL/GenBank/DDBJ whole genome shotgun (WGS) entry which is preliminary data.</text>
</comment>
<dbReference type="CDD" id="cd05476">
    <property type="entry name" value="pepsin_A_like_plant"/>
    <property type="match status" value="1"/>
</dbReference>
<organism evidence="7 8">
    <name type="scientific">Ceratopteris richardii</name>
    <name type="common">Triangle waterfern</name>
    <dbReference type="NCBI Taxonomy" id="49495"/>
    <lineage>
        <taxon>Eukaryota</taxon>
        <taxon>Viridiplantae</taxon>
        <taxon>Streptophyta</taxon>
        <taxon>Embryophyta</taxon>
        <taxon>Tracheophyta</taxon>
        <taxon>Polypodiopsida</taxon>
        <taxon>Polypodiidae</taxon>
        <taxon>Polypodiales</taxon>
        <taxon>Pteridineae</taxon>
        <taxon>Pteridaceae</taxon>
        <taxon>Parkerioideae</taxon>
        <taxon>Ceratopteris</taxon>
    </lineage>
</organism>
<reference evidence="7" key="1">
    <citation type="submission" date="2021-08" db="EMBL/GenBank/DDBJ databases">
        <title>WGS assembly of Ceratopteris richardii.</title>
        <authorList>
            <person name="Marchant D.B."/>
            <person name="Chen G."/>
            <person name="Jenkins J."/>
            <person name="Shu S."/>
            <person name="Leebens-Mack J."/>
            <person name="Grimwood J."/>
            <person name="Schmutz J."/>
            <person name="Soltis P."/>
            <person name="Soltis D."/>
            <person name="Chen Z.-H."/>
        </authorList>
    </citation>
    <scope>NUCLEOTIDE SEQUENCE</scope>
    <source>
        <strain evidence="7">Whitten #5841</strain>
        <tissue evidence="7">Leaf</tissue>
    </source>
</reference>
<evidence type="ECO:0000313" key="7">
    <source>
        <dbReference type="EMBL" id="KAH7421450.1"/>
    </source>
</evidence>
<dbReference type="InterPro" id="IPR051708">
    <property type="entry name" value="Plant_Aspart_Prot_A1"/>
</dbReference>
<comment type="similarity">
    <text evidence="1">Belongs to the peptidase A1 family.</text>
</comment>
<dbReference type="OMA" id="WMEFDLQ"/>
<dbReference type="PROSITE" id="PS51767">
    <property type="entry name" value="PEPTIDASE_A1"/>
    <property type="match status" value="1"/>
</dbReference>
<proteinExistence type="inferred from homology"/>
<dbReference type="Gene3D" id="2.40.70.10">
    <property type="entry name" value="Acid Proteases"/>
    <property type="match status" value="2"/>
</dbReference>
<evidence type="ECO:0000256" key="4">
    <source>
        <dbReference type="ARBA" id="ARBA00022801"/>
    </source>
</evidence>
<dbReference type="Pfam" id="PF14541">
    <property type="entry name" value="TAXi_C"/>
    <property type="match status" value="1"/>
</dbReference>
<dbReference type="InterPro" id="IPR033121">
    <property type="entry name" value="PEPTIDASE_A1"/>
</dbReference>
<keyword evidence="8" id="KW-1185">Reference proteome</keyword>
<dbReference type="SUPFAM" id="SSF50630">
    <property type="entry name" value="Acid proteases"/>
    <property type="match status" value="1"/>
</dbReference>